<protein>
    <submittedName>
        <fullName evidence="1">Uncharacterized protein</fullName>
    </submittedName>
</protein>
<gene>
    <name evidence="1" type="ORF">METZ01_LOCUS192641</name>
</gene>
<evidence type="ECO:0000313" key="1">
    <source>
        <dbReference type="EMBL" id="SVB39787.1"/>
    </source>
</evidence>
<organism evidence="1">
    <name type="scientific">marine metagenome</name>
    <dbReference type="NCBI Taxonomy" id="408172"/>
    <lineage>
        <taxon>unclassified sequences</taxon>
        <taxon>metagenomes</taxon>
        <taxon>ecological metagenomes</taxon>
    </lineage>
</organism>
<sequence>MESWINLFHEHIKPNHWKYGIPIETGPRRHGCRATAYVSVNTCTGFVRLVASATRAEEGRKEAAFDRIGVCASG</sequence>
<proteinExistence type="predicted"/>
<dbReference type="EMBL" id="UINC01040221">
    <property type="protein sequence ID" value="SVB39787.1"/>
    <property type="molecule type" value="Genomic_DNA"/>
</dbReference>
<dbReference type="AlphaFoldDB" id="A0A382DQC4"/>
<name>A0A382DQC4_9ZZZZ</name>
<accession>A0A382DQC4</accession>
<reference evidence="1" key="1">
    <citation type="submission" date="2018-05" db="EMBL/GenBank/DDBJ databases">
        <authorList>
            <person name="Lanie J.A."/>
            <person name="Ng W.-L."/>
            <person name="Kazmierczak K.M."/>
            <person name="Andrzejewski T.M."/>
            <person name="Davidsen T.M."/>
            <person name="Wayne K.J."/>
            <person name="Tettelin H."/>
            <person name="Glass J.I."/>
            <person name="Rusch D."/>
            <person name="Podicherti R."/>
            <person name="Tsui H.-C.T."/>
            <person name="Winkler M.E."/>
        </authorList>
    </citation>
    <scope>NUCLEOTIDE SEQUENCE</scope>
</reference>